<dbReference type="STRING" id="584708.Apau_2306"/>
<dbReference type="OrthoDB" id="1090916at2"/>
<dbReference type="Gene3D" id="3.60.40.10">
    <property type="entry name" value="PPM-type phosphatase domain"/>
    <property type="match status" value="1"/>
</dbReference>
<dbReference type="PANTHER" id="PTHR43156:SF2">
    <property type="entry name" value="STAGE II SPORULATION PROTEIN E"/>
    <property type="match status" value="1"/>
</dbReference>
<dbReference type="eggNOG" id="COG2208">
    <property type="taxonomic scope" value="Bacteria"/>
</dbReference>
<dbReference type="HOGENOM" id="CLU_703441_0_0_0"/>
<evidence type="ECO:0000313" key="4">
    <source>
        <dbReference type="Proteomes" id="UP000005096"/>
    </source>
</evidence>
<keyword evidence="4" id="KW-1185">Reference proteome</keyword>
<dbReference type="InterPro" id="IPR001932">
    <property type="entry name" value="PPM-type_phosphatase-like_dom"/>
</dbReference>
<evidence type="ECO:0000313" key="3">
    <source>
        <dbReference type="EMBL" id="EFQ24713.1"/>
    </source>
</evidence>
<dbReference type="EMBL" id="CM001022">
    <property type="protein sequence ID" value="EFQ24713.1"/>
    <property type="molecule type" value="Genomic_DNA"/>
</dbReference>
<dbReference type="PANTHER" id="PTHR43156">
    <property type="entry name" value="STAGE II SPORULATION PROTEIN E-RELATED"/>
    <property type="match status" value="1"/>
</dbReference>
<dbReference type="RefSeq" id="WP_006301958.1">
    <property type="nucleotide sequence ID" value="NZ_CM001022.1"/>
</dbReference>
<sequence>MKDDSLFLEVDVAQCCKEGQRICGDSFLTRRVEGEGRIIVVLSDGLGSGVKANVLSSMTASMALKFVEGKMEFLRSADVMMDALPVCRQRGISYATFTVVEAVLHGWTRIMEMDNPGVLLVRDGEAVPVGKRSFSSSRWKARTLRQSEVATRPGDRLVLLSDGITQAGMGSPAFPLGWGEERMKAFVLDRVRRDPQVSAHRLSRAVLRDALWKEPQHRPGDDMTCAVLYFRTPRRCRVLTGPPFDPSRDGEFAHLLTGFEGRTVVCGGTTAEIVSRELGRPLETDLRTSTRNLPPLSRMEGVDLVTEGILTLTKARRLLETEGVLDEPRDGARRLVDLLLDSDVIEFVVGTRINEAHQDPSLPVEIEMRRGLVRSLAALLETRYLKRTFVRYL</sequence>
<dbReference type="SUPFAM" id="SSF81606">
    <property type="entry name" value="PP2C-like"/>
    <property type="match status" value="1"/>
</dbReference>
<dbReference type="GO" id="GO:0016791">
    <property type="term" value="F:phosphatase activity"/>
    <property type="evidence" value="ECO:0007669"/>
    <property type="project" value="TreeGrafter"/>
</dbReference>
<feature type="domain" description="PPM-type phosphatase" evidence="2">
    <location>
        <begin position="7"/>
        <end position="230"/>
    </location>
</feature>
<proteinExistence type="predicted"/>
<protein>
    <submittedName>
        <fullName evidence="3">Protein serine/threonine phosphatase</fullName>
    </submittedName>
</protein>
<dbReference type="SMART" id="SM00331">
    <property type="entry name" value="PP2C_SIG"/>
    <property type="match status" value="1"/>
</dbReference>
<dbReference type="Pfam" id="PF07228">
    <property type="entry name" value="SpoIIE"/>
    <property type="match status" value="1"/>
</dbReference>
<dbReference type="InterPro" id="IPR052016">
    <property type="entry name" value="Bact_Sigma-Reg"/>
</dbReference>
<dbReference type="Proteomes" id="UP000005096">
    <property type="component" value="Chromosome"/>
</dbReference>
<evidence type="ECO:0000256" key="1">
    <source>
        <dbReference type="ARBA" id="ARBA00022801"/>
    </source>
</evidence>
<dbReference type="PaxDb" id="584708-Apau_2306"/>
<dbReference type="InterPro" id="IPR036457">
    <property type="entry name" value="PPM-type-like_dom_sf"/>
</dbReference>
<reference evidence="3 4" key="1">
    <citation type="journal article" date="2010" name="Stand. Genomic Sci.">
        <title>Non-contiguous finished genome sequence of Aminomonas paucivorans type strain (GLU-3).</title>
        <authorList>
            <person name="Pitluck S."/>
            <person name="Yasawong M."/>
            <person name="Held B."/>
            <person name="Lapidus A."/>
            <person name="Nolan M."/>
            <person name="Copeland A."/>
            <person name="Lucas S."/>
            <person name="Del Rio T.G."/>
            <person name="Tice H."/>
            <person name="Cheng J.F."/>
            <person name="Chertkov O."/>
            <person name="Goodwin L."/>
            <person name="Tapia R."/>
            <person name="Han C."/>
            <person name="Liolios K."/>
            <person name="Ivanova N."/>
            <person name="Mavromatis K."/>
            <person name="Ovchinnikova G."/>
            <person name="Pati A."/>
            <person name="Chen A."/>
            <person name="Palaniappan K."/>
            <person name="Land M."/>
            <person name="Hauser L."/>
            <person name="Chang Y.J."/>
            <person name="Jeffries C.D."/>
            <person name="Pukall R."/>
            <person name="Spring S."/>
            <person name="Rohde M."/>
            <person name="Sikorski J."/>
            <person name="Goker M."/>
            <person name="Woyke T."/>
            <person name="Bristow J."/>
            <person name="Eisen J.A."/>
            <person name="Markowitz V."/>
            <person name="Hugenholtz P."/>
            <person name="Kyrpides N.C."/>
            <person name="Klenk H.P."/>
        </authorList>
    </citation>
    <scope>NUCLEOTIDE SEQUENCE [LARGE SCALE GENOMIC DNA]</scope>
    <source>
        <strain evidence="3 4">DSM 12260</strain>
    </source>
</reference>
<dbReference type="AlphaFoldDB" id="E3CZT1"/>
<evidence type="ECO:0000259" key="2">
    <source>
        <dbReference type="SMART" id="SM00331"/>
    </source>
</evidence>
<gene>
    <name evidence="3" type="ORF">Apau_2306</name>
</gene>
<organism evidence="3 4">
    <name type="scientific">Aminomonas paucivorans DSM 12260</name>
    <dbReference type="NCBI Taxonomy" id="584708"/>
    <lineage>
        <taxon>Bacteria</taxon>
        <taxon>Thermotogati</taxon>
        <taxon>Synergistota</taxon>
        <taxon>Synergistia</taxon>
        <taxon>Synergistales</taxon>
        <taxon>Synergistaceae</taxon>
        <taxon>Aminomonas</taxon>
    </lineage>
</organism>
<keyword evidence="1" id="KW-0378">Hydrolase</keyword>
<name>E3CZT1_9BACT</name>
<accession>E3CZT1</accession>